<sequence>MLRNEINTMLRAVAIILTYARINKSLLSIRAVFSTVDVRQEKKRSSGEAAARGAVSASRCLIGPPNLESMGRAHVRPPRARRRARGGRAADGLIAADVSLRTSVAFLTVRTYISLSNELVSAIRGRVGGGGGARAL</sequence>
<keyword evidence="2" id="KW-1185">Reference proteome</keyword>
<evidence type="ECO:0000313" key="2">
    <source>
        <dbReference type="Proteomes" id="UP000299102"/>
    </source>
</evidence>
<accession>A0A4C2A0U0</accession>
<dbReference type="AlphaFoldDB" id="A0A4C2A0U0"/>
<proteinExistence type="predicted"/>
<gene>
    <name evidence="1" type="ORF">EVAR_63082_1</name>
</gene>
<dbReference type="EMBL" id="BGZK01002279">
    <property type="protein sequence ID" value="GBP92507.1"/>
    <property type="molecule type" value="Genomic_DNA"/>
</dbReference>
<protein>
    <submittedName>
        <fullName evidence="1">Uncharacterized protein</fullName>
    </submittedName>
</protein>
<dbReference type="Proteomes" id="UP000299102">
    <property type="component" value="Unassembled WGS sequence"/>
</dbReference>
<reference evidence="1 2" key="1">
    <citation type="journal article" date="2019" name="Commun. Biol.">
        <title>The bagworm genome reveals a unique fibroin gene that provides high tensile strength.</title>
        <authorList>
            <person name="Kono N."/>
            <person name="Nakamura H."/>
            <person name="Ohtoshi R."/>
            <person name="Tomita M."/>
            <person name="Numata K."/>
            <person name="Arakawa K."/>
        </authorList>
    </citation>
    <scope>NUCLEOTIDE SEQUENCE [LARGE SCALE GENOMIC DNA]</scope>
</reference>
<organism evidence="1 2">
    <name type="scientific">Eumeta variegata</name>
    <name type="common">Bagworm moth</name>
    <name type="synonym">Eumeta japonica</name>
    <dbReference type="NCBI Taxonomy" id="151549"/>
    <lineage>
        <taxon>Eukaryota</taxon>
        <taxon>Metazoa</taxon>
        <taxon>Ecdysozoa</taxon>
        <taxon>Arthropoda</taxon>
        <taxon>Hexapoda</taxon>
        <taxon>Insecta</taxon>
        <taxon>Pterygota</taxon>
        <taxon>Neoptera</taxon>
        <taxon>Endopterygota</taxon>
        <taxon>Lepidoptera</taxon>
        <taxon>Glossata</taxon>
        <taxon>Ditrysia</taxon>
        <taxon>Tineoidea</taxon>
        <taxon>Psychidae</taxon>
        <taxon>Oiketicinae</taxon>
        <taxon>Eumeta</taxon>
    </lineage>
</organism>
<name>A0A4C2A0U0_EUMVA</name>
<evidence type="ECO:0000313" key="1">
    <source>
        <dbReference type="EMBL" id="GBP92507.1"/>
    </source>
</evidence>
<comment type="caution">
    <text evidence="1">The sequence shown here is derived from an EMBL/GenBank/DDBJ whole genome shotgun (WGS) entry which is preliminary data.</text>
</comment>